<dbReference type="PANTHER" id="PTHR23501">
    <property type="entry name" value="MAJOR FACILITATOR SUPERFAMILY"/>
    <property type="match status" value="1"/>
</dbReference>
<feature type="transmembrane region" description="Helical" evidence="6">
    <location>
        <begin position="348"/>
        <end position="373"/>
    </location>
</feature>
<dbReference type="SUPFAM" id="SSF103473">
    <property type="entry name" value="MFS general substrate transporter"/>
    <property type="match status" value="1"/>
</dbReference>
<dbReference type="Proteomes" id="UP000193922">
    <property type="component" value="Unassembled WGS sequence"/>
</dbReference>
<proteinExistence type="predicted"/>
<organism evidence="8 9">
    <name type="scientific">Linderina pennispora</name>
    <dbReference type="NCBI Taxonomy" id="61395"/>
    <lineage>
        <taxon>Eukaryota</taxon>
        <taxon>Fungi</taxon>
        <taxon>Fungi incertae sedis</taxon>
        <taxon>Zoopagomycota</taxon>
        <taxon>Kickxellomycotina</taxon>
        <taxon>Kickxellomycetes</taxon>
        <taxon>Kickxellales</taxon>
        <taxon>Kickxellaceae</taxon>
        <taxon>Linderina</taxon>
    </lineage>
</organism>
<dbReference type="CDD" id="cd17502">
    <property type="entry name" value="MFS_Azr1_MDR_like"/>
    <property type="match status" value="1"/>
</dbReference>
<dbReference type="STRING" id="61395.A0A1Y1W9M7"/>
<keyword evidence="4 6" id="KW-0472">Membrane</keyword>
<feature type="compositionally biased region" description="Polar residues" evidence="5">
    <location>
        <begin position="15"/>
        <end position="31"/>
    </location>
</feature>
<dbReference type="PRINTS" id="PR01036">
    <property type="entry name" value="TCRTETB"/>
</dbReference>
<evidence type="ECO:0000256" key="2">
    <source>
        <dbReference type="ARBA" id="ARBA00022692"/>
    </source>
</evidence>
<dbReference type="GeneID" id="63806401"/>
<dbReference type="GO" id="GO:0005886">
    <property type="term" value="C:plasma membrane"/>
    <property type="evidence" value="ECO:0007669"/>
    <property type="project" value="TreeGrafter"/>
</dbReference>
<dbReference type="EMBL" id="MCFD01000006">
    <property type="protein sequence ID" value="ORX70223.1"/>
    <property type="molecule type" value="Genomic_DNA"/>
</dbReference>
<evidence type="ECO:0000259" key="7">
    <source>
        <dbReference type="PROSITE" id="PS50850"/>
    </source>
</evidence>
<feature type="transmembrane region" description="Helical" evidence="6">
    <location>
        <begin position="122"/>
        <end position="141"/>
    </location>
</feature>
<dbReference type="InterPro" id="IPR011701">
    <property type="entry name" value="MFS"/>
</dbReference>
<keyword evidence="2 6" id="KW-0812">Transmembrane</keyword>
<dbReference type="InterPro" id="IPR020846">
    <property type="entry name" value="MFS_dom"/>
</dbReference>
<dbReference type="InterPro" id="IPR036259">
    <property type="entry name" value="MFS_trans_sf"/>
</dbReference>
<reference evidence="8 9" key="1">
    <citation type="submission" date="2016-07" db="EMBL/GenBank/DDBJ databases">
        <title>Pervasive Adenine N6-methylation of Active Genes in Fungi.</title>
        <authorList>
            <consortium name="DOE Joint Genome Institute"/>
            <person name="Mondo S.J."/>
            <person name="Dannebaum R.O."/>
            <person name="Kuo R.C."/>
            <person name="Labutti K."/>
            <person name="Haridas S."/>
            <person name="Kuo A."/>
            <person name="Salamov A."/>
            <person name="Ahrendt S.R."/>
            <person name="Lipzen A."/>
            <person name="Sullivan W."/>
            <person name="Andreopoulos W.B."/>
            <person name="Clum A."/>
            <person name="Lindquist E."/>
            <person name="Daum C."/>
            <person name="Ramamoorthy G.K."/>
            <person name="Gryganskyi A."/>
            <person name="Culley D."/>
            <person name="Magnuson J.K."/>
            <person name="James T.Y."/>
            <person name="O'Malley M.A."/>
            <person name="Stajich J.E."/>
            <person name="Spatafora J.W."/>
            <person name="Visel A."/>
            <person name="Grigoriev I.V."/>
        </authorList>
    </citation>
    <scope>NUCLEOTIDE SEQUENCE [LARGE SCALE GENOMIC DNA]</scope>
    <source>
        <strain evidence="8 9">ATCC 12442</strain>
    </source>
</reference>
<feature type="transmembrane region" description="Helical" evidence="6">
    <location>
        <begin position="476"/>
        <end position="499"/>
    </location>
</feature>
<feature type="transmembrane region" description="Helical" evidence="6">
    <location>
        <begin position="306"/>
        <end position="328"/>
    </location>
</feature>
<protein>
    <submittedName>
        <fullName evidence="8">MFS general substrate transporter</fullName>
    </submittedName>
</protein>
<gene>
    <name evidence="8" type="ORF">DL89DRAFT_283800</name>
</gene>
<feature type="transmembrane region" description="Helical" evidence="6">
    <location>
        <begin position="385"/>
        <end position="404"/>
    </location>
</feature>
<comment type="caution">
    <text evidence="8">The sequence shown here is derived from an EMBL/GenBank/DDBJ whole genome shotgun (WGS) entry which is preliminary data.</text>
</comment>
<feature type="transmembrane region" description="Helical" evidence="6">
    <location>
        <begin position="445"/>
        <end position="464"/>
    </location>
</feature>
<keyword evidence="3 6" id="KW-1133">Transmembrane helix</keyword>
<evidence type="ECO:0000313" key="8">
    <source>
        <dbReference type="EMBL" id="ORX70223.1"/>
    </source>
</evidence>
<dbReference type="Pfam" id="PF07690">
    <property type="entry name" value="MFS_1"/>
    <property type="match status" value="1"/>
</dbReference>
<feature type="transmembrane region" description="Helical" evidence="6">
    <location>
        <begin position="416"/>
        <end position="433"/>
    </location>
</feature>
<feature type="region of interest" description="Disordered" evidence="5">
    <location>
        <begin position="1"/>
        <end position="72"/>
    </location>
</feature>
<accession>A0A1Y1W9M7</accession>
<evidence type="ECO:0000313" key="9">
    <source>
        <dbReference type="Proteomes" id="UP000193922"/>
    </source>
</evidence>
<evidence type="ECO:0000256" key="3">
    <source>
        <dbReference type="ARBA" id="ARBA00022989"/>
    </source>
</evidence>
<dbReference type="RefSeq" id="XP_040743861.1">
    <property type="nucleotide sequence ID" value="XM_040889753.1"/>
</dbReference>
<comment type="subcellular location">
    <subcellularLocation>
        <location evidence="1">Membrane</location>
        <topology evidence="1">Multi-pass membrane protein</topology>
    </subcellularLocation>
</comment>
<dbReference type="PROSITE" id="PS50850">
    <property type="entry name" value="MFS"/>
    <property type="match status" value="1"/>
</dbReference>
<evidence type="ECO:0000256" key="4">
    <source>
        <dbReference type="ARBA" id="ARBA00023136"/>
    </source>
</evidence>
<dbReference type="OrthoDB" id="10021397at2759"/>
<feature type="domain" description="Major facilitator superfamily (MFS) profile" evidence="7">
    <location>
        <begin position="88"/>
        <end position="581"/>
    </location>
</feature>
<feature type="transmembrane region" description="Helical" evidence="6">
    <location>
        <begin position="211"/>
        <end position="230"/>
    </location>
</feature>
<feature type="compositionally biased region" description="Basic and acidic residues" evidence="5">
    <location>
        <begin position="32"/>
        <end position="45"/>
    </location>
</feature>
<feature type="transmembrane region" description="Helical" evidence="6">
    <location>
        <begin position="86"/>
        <end position="110"/>
    </location>
</feature>
<evidence type="ECO:0000256" key="1">
    <source>
        <dbReference type="ARBA" id="ARBA00004141"/>
    </source>
</evidence>
<feature type="transmembrane region" description="Helical" evidence="6">
    <location>
        <begin position="153"/>
        <end position="172"/>
    </location>
</feature>
<sequence>MASAESDAPRGLGVASSSHDLTSHTSISSNDRTADKADAPEKEELNVETTVDVPNGLEKEVNERGEDISASGNKSMLSAMPKQRQIMTFFALALAVFIASLDQTIVASSMPAIAEHFNALSSVNWIATSFLLASTALQPLYGRLSDIFGRIETLMVGLMIFLVGSAVSGAATSINMLIAGRAVQGLGASSLISLVMVIVSDITIERDRGKFASVFSSVWAISSVLGPVLGGVFTESSAGWRWVFYFSLPVGAVAGVVIFVFLNLPRPRGSLMQKLKRVDFIGIVVLIAGVVMFLLALNFGGKDYPWVSAPVLCLLLIGLAVIGAFVVVEWKLPAEPIMPMRLFQNRNVGLLLTLNLFMGGALFGPTFYIPIYFSVVQNAGAISSGLHLLPFMLPISAMSISCGYFTAKTGRYREQIWIGSAILTLGLGLLALLDEHSSLGKSIGILIVSGLGIGMCIQTSMIGVQTATEPRDMATATTMFVSLRTLGGTIGLAIFQTVLQNTLKSQMKKVATQFPEFAKLIAAAVDNQTVIYSDSVPVELKQAMISAYTHALRPVFYSMIPFGALMLVCALLCKHIPLRTRMTKTISE</sequence>
<feature type="transmembrane region" description="Helical" evidence="6">
    <location>
        <begin position="555"/>
        <end position="573"/>
    </location>
</feature>
<keyword evidence="9" id="KW-1185">Reference proteome</keyword>
<dbReference type="AlphaFoldDB" id="A0A1Y1W9M7"/>
<dbReference type="Gene3D" id="1.20.1250.20">
    <property type="entry name" value="MFS general substrate transporter like domains"/>
    <property type="match status" value="1"/>
</dbReference>
<name>A0A1Y1W9M7_9FUNG</name>
<feature type="transmembrane region" description="Helical" evidence="6">
    <location>
        <begin position="242"/>
        <end position="264"/>
    </location>
</feature>
<feature type="transmembrane region" description="Helical" evidence="6">
    <location>
        <begin position="280"/>
        <end position="300"/>
    </location>
</feature>
<feature type="compositionally biased region" description="Basic and acidic residues" evidence="5">
    <location>
        <begin position="57"/>
        <end position="67"/>
    </location>
</feature>
<dbReference type="GO" id="GO:0022857">
    <property type="term" value="F:transmembrane transporter activity"/>
    <property type="evidence" value="ECO:0007669"/>
    <property type="project" value="InterPro"/>
</dbReference>
<dbReference type="Gene3D" id="1.20.1720.10">
    <property type="entry name" value="Multidrug resistance protein D"/>
    <property type="match status" value="1"/>
</dbReference>
<dbReference type="PANTHER" id="PTHR23501:SF102">
    <property type="entry name" value="DRUG TRANSPORTER, PUTATIVE (AFU_ORTHOLOGUE AFUA_3G08530)-RELATED"/>
    <property type="match status" value="1"/>
</dbReference>
<feature type="transmembrane region" description="Helical" evidence="6">
    <location>
        <begin position="178"/>
        <end position="199"/>
    </location>
</feature>
<evidence type="ECO:0000256" key="5">
    <source>
        <dbReference type="SAM" id="MobiDB-lite"/>
    </source>
</evidence>
<evidence type="ECO:0000256" key="6">
    <source>
        <dbReference type="SAM" id="Phobius"/>
    </source>
</evidence>